<dbReference type="PANTHER" id="PTHR32182:SF0">
    <property type="entry name" value="DNA REPLICATION AND REPAIR PROTEIN RECF"/>
    <property type="match status" value="1"/>
</dbReference>
<evidence type="ECO:0000256" key="6">
    <source>
        <dbReference type="ARBA" id="ARBA00022741"/>
    </source>
</evidence>
<dbReference type="InterPro" id="IPR001238">
    <property type="entry name" value="DNA-binding_RecF"/>
</dbReference>
<keyword evidence="13" id="KW-1185">Reference proteome</keyword>
<evidence type="ECO:0000259" key="11">
    <source>
        <dbReference type="Pfam" id="PF02463"/>
    </source>
</evidence>
<dbReference type="Proteomes" id="UP000063965">
    <property type="component" value="Chromosome"/>
</dbReference>
<accession>A0ABM5UT65</accession>
<dbReference type="HAMAP" id="MF_00365">
    <property type="entry name" value="RecF"/>
    <property type="match status" value="1"/>
</dbReference>
<dbReference type="PROSITE" id="PS00617">
    <property type="entry name" value="RECF_1"/>
    <property type="match status" value="1"/>
</dbReference>
<dbReference type="PROSITE" id="PS00618">
    <property type="entry name" value="RECF_2"/>
    <property type="match status" value="1"/>
</dbReference>
<keyword evidence="9 10" id="KW-0227">DNA damage</keyword>
<keyword evidence="4 9" id="KW-0963">Cytoplasm</keyword>
<protein>
    <recommendedName>
        <fullName evidence="3 9">DNA replication and repair protein RecF</fullName>
    </recommendedName>
</protein>
<evidence type="ECO:0000313" key="12">
    <source>
        <dbReference type="EMBL" id="AKQ33132.1"/>
    </source>
</evidence>
<sequence length="382" mass="44170">MPIIASLKINQFRNLKEVAISPTSGFNFVFGPNGAGKTSLLESIYFLGVGRSFRTHLTQRLIQHTADHFSVFVTIKEKECLTPLGVERYQSGDGRLKLDGEAVSNWALSAKQLPLCLLSAMSHRFLLDGPKIRRQFLDWLLFHMEPTFFPAWQRIQRSLKQRNAALKSQLPLDEITHWDQLLAEDAESVDLLRQNIVSEFKTLFSQVLQHFLPNQSILTHYYRGWPEKKSLLDQLQSNLRQDLQRGYTQSGPQRADFRLLIRDIPAQDILSQGQQKLVTYALHLTQGLFFKEKTQTTPIYLIDDLPAELDTEKRHRVIDFLTQLQSQVFITGTNPEEIETPRNRTVFHVEHGDVNSLSREKENTNFTWLQRPNLYGFPLLEN</sequence>
<evidence type="ECO:0000256" key="1">
    <source>
        <dbReference type="ARBA" id="ARBA00004496"/>
    </source>
</evidence>
<keyword evidence="6 9" id="KW-0547">Nucleotide-binding</keyword>
<keyword evidence="8 9" id="KW-0238">DNA-binding</keyword>
<dbReference type="InterPro" id="IPR042174">
    <property type="entry name" value="RecF_2"/>
</dbReference>
<evidence type="ECO:0000256" key="9">
    <source>
        <dbReference type="HAMAP-Rule" id="MF_00365"/>
    </source>
</evidence>
<dbReference type="InterPro" id="IPR018078">
    <property type="entry name" value="DNA-binding_RecF_CS"/>
</dbReference>
<comment type="function">
    <text evidence="9 10">The RecF protein is involved in DNA metabolism; it is required for DNA replication and normal SOS inducibility. RecF binds preferentially to single-stranded, linear DNA. It also seems to bind ATP.</text>
</comment>
<dbReference type="EMBL" id="CP011126">
    <property type="protein sequence ID" value="AKQ33132.1"/>
    <property type="molecule type" value="Genomic_DNA"/>
</dbReference>
<keyword evidence="7 9" id="KW-0067">ATP-binding</keyword>
<dbReference type="Pfam" id="PF02463">
    <property type="entry name" value="SMC_N"/>
    <property type="match status" value="1"/>
</dbReference>
<gene>
    <name evidence="9 12" type="primary">recF</name>
    <name evidence="12" type="ORF">CleRT_00030</name>
</gene>
<evidence type="ECO:0000256" key="5">
    <source>
        <dbReference type="ARBA" id="ARBA00022705"/>
    </source>
</evidence>
<dbReference type="SUPFAM" id="SSF52540">
    <property type="entry name" value="P-loop containing nucleoside triphosphate hydrolases"/>
    <property type="match status" value="1"/>
</dbReference>
<keyword evidence="9 10" id="KW-0234">DNA repair</keyword>
<dbReference type="Gene3D" id="3.40.50.300">
    <property type="entry name" value="P-loop containing nucleotide triphosphate hydrolases"/>
    <property type="match status" value="1"/>
</dbReference>
<comment type="similarity">
    <text evidence="2 9 10">Belongs to the RecF family.</text>
</comment>
<name>A0ABM5UT65_9COXI</name>
<evidence type="ECO:0000256" key="8">
    <source>
        <dbReference type="ARBA" id="ARBA00023125"/>
    </source>
</evidence>
<dbReference type="InterPro" id="IPR003395">
    <property type="entry name" value="RecF/RecN/SMC_N"/>
</dbReference>
<comment type="subcellular location">
    <subcellularLocation>
        <location evidence="1 9 10">Cytoplasm</location>
    </subcellularLocation>
</comment>
<feature type="domain" description="RecF/RecN/SMC N-terminal" evidence="11">
    <location>
        <begin position="4"/>
        <end position="341"/>
    </location>
</feature>
<evidence type="ECO:0000256" key="10">
    <source>
        <dbReference type="RuleBase" id="RU000578"/>
    </source>
</evidence>
<evidence type="ECO:0000256" key="3">
    <source>
        <dbReference type="ARBA" id="ARBA00020170"/>
    </source>
</evidence>
<evidence type="ECO:0000256" key="7">
    <source>
        <dbReference type="ARBA" id="ARBA00022840"/>
    </source>
</evidence>
<evidence type="ECO:0000256" key="2">
    <source>
        <dbReference type="ARBA" id="ARBA00008016"/>
    </source>
</evidence>
<dbReference type="InterPro" id="IPR027417">
    <property type="entry name" value="P-loop_NTPase"/>
</dbReference>
<feature type="binding site" evidence="9">
    <location>
        <begin position="31"/>
        <end position="38"/>
    </location>
    <ligand>
        <name>ATP</name>
        <dbReference type="ChEBI" id="CHEBI:30616"/>
    </ligand>
</feature>
<keyword evidence="5 9" id="KW-0235">DNA replication</keyword>
<keyword evidence="9 10" id="KW-0742">SOS response</keyword>
<evidence type="ECO:0000256" key="4">
    <source>
        <dbReference type="ARBA" id="ARBA00022490"/>
    </source>
</evidence>
<proteinExistence type="inferred from homology"/>
<dbReference type="NCBIfam" id="TIGR00611">
    <property type="entry name" value="recf"/>
    <property type="match status" value="1"/>
</dbReference>
<dbReference type="PANTHER" id="PTHR32182">
    <property type="entry name" value="DNA REPLICATION AND REPAIR PROTEIN RECF"/>
    <property type="match status" value="1"/>
</dbReference>
<reference evidence="12 13" key="1">
    <citation type="journal article" date="2015" name="Genome Biol. Evol.">
        <title>Distinctive Genome Reduction Rates Revealed by Genomic Analyses of Two Coxiella-Like Endosymbionts in Ticks.</title>
        <authorList>
            <person name="Gottlieb Y."/>
            <person name="Lalzar I."/>
            <person name="Klasson L."/>
        </authorList>
    </citation>
    <scope>NUCLEOTIDE SEQUENCE [LARGE SCALE GENOMIC DNA]</scope>
    <source>
        <strain evidence="12 13">CRt</strain>
    </source>
</reference>
<evidence type="ECO:0000313" key="13">
    <source>
        <dbReference type="Proteomes" id="UP000063965"/>
    </source>
</evidence>
<organism evidence="12 13">
    <name type="scientific">Candidatus Coxiella mudrowiae</name>
    <dbReference type="NCBI Taxonomy" id="2054173"/>
    <lineage>
        <taxon>Bacteria</taxon>
        <taxon>Pseudomonadati</taxon>
        <taxon>Pseudomonadota</taxon>
        <taxon>Gammaproteobacteria</taxon>
        <taxon>Legionellales</taxon>
        <taxon>Coxiellaceae</taxon>
        <taxon>Coxiella</taxon>
    </lineage>
</organism>
<dbReference type="Gene3D" id="1.20.1050.90">
    <property type="entry name" value="RecF/RecN/SMC, N-terminal domain"/>
    <property type="match status" value="1"/>
</dbReference>